<feature type="repeat" description="ANK" evidence="3">
    <location>
        <begin position="183"/>
        <end position="215"/>
    </location>
</feature>
<dbReference type="Proteomes" id="UP001219355">
    <property type="component" value="Chromosome 1"/>
</dbReference>
<evidence type="ECO:0000313" key="4">
    <source>
        <dbReference type="EMBL" id="WEW54686.1"/>
    </source>
</evidence>
<feature type="repeat" description="ANK" evidence="3">
    <location>
        <begin position="307"/>
        <end position="339"/>
    </location>
</feature>
<organism evidence="4 5">
    <name type="scientific">Emydomyces testavorans</name>
    <dbReference type="NCBI Taxonomy" id="2070801"/>
    <lineage>
        <taxon>Eukaryota</taxon>
        <taxon>Fungi</taxon>
        <taxon>Dikarya</taxon>
        <taxon>Ascomycota</taxon>
        <taxon>Pezizomycotina</taxon>
        <taxon>Eurotiomycetes</taxon>
        <taxon>Eurotiomycetidae</taxon>
        <taxon>Onygenales</taxon>
        <taxon>Nannizziopsiaceae</taxon>
        <taxon>Emydomyces</taxon>
    </lineage>
</organism>
<feature type="repeat" description="ANK" evidence="3">
    <location>
        <begin position="478"/>
        <end position="510"/>
    </location>
</feature>
<keyword evidence="2 3" id="KW-0040">ANK repeat</keyword>
<gene>
    <name evidence="4" type="ORF">PRK78_000108</name>
</gene>
<dbReference type="Gene3D" id="1.25.40.20">
    <property type="entry name" value="Ankyrin repeat-containing domain"/>
    <property type="match status" value="3"/>
</dbReference>
<keyword evidence="1" id="KW-0677">Repeat</keyword>
<feature type="repeat" description="ANK" evidence="3">
    <location>
        <begin position="511"/>
        <end position="543"/>
    </location>
</feature>
<keyword evidence="5" id="KW-1185">Reference proteome</keyword>
<dbReference type="EMBL" id="CP120627">
    <property type="protein sequence ID" value="WEW54686.1"/>
    <property type="molecule type" value="Genomic_DNA"/>
</dbReference>
<dbReference type="SMART" id="SM00248">
    <property type="entry name" value="ANK"/>
    <property type="match status" value="13"/>
</dbReference>
<feature type="repeat" description="ANK" evidence="3">
    <location>
        <begin position="150"/>
        <end position="182"/>
    </location>
</feature>
<feature type="repeat" description="ANK" evidence="3">
    <location>
        <begin position="374"/>
        <end position="406"/>
    </location>
</feature>
<proteinExistence type="predicted"/>
<evidence type="ECO:0000256" key="1">
    <source>
        <dbReference type="ARBA" id="ARBA00022737"/>
    </source>
</evidence>
<dbReference type="InterPro" id="IPR002110">
    <property type="entry name" value="Ankyrin_rpt"/>
</dbReference>
<dbReference type="AlphaFoldDB" id="A0AAF0IFI5"/>
<sequence>MAERPIETLPPELIMSVLDLVPVLDYYHLKLAGSRYISAVVRNYTSRMSRGQYCQAISKDDAERNSFPKGFTRSAMEITIERNQEALVRHFLKKYQQRSPSHAPEGDASRNKVHRERRVFRAAYHWAAYHGSESIVQLLLDKVDMRLYHSKRTALHFAALNGHINVVDLLLKNGAATDLLDAYGKTPLELSLEKGHTTVALLLQSKGAAKNWKEAIEKHSGEWPKLLQGEWKKATKRPGFNMEPYVTHDCHLKLRTQYETAKRIPLSAPELEKKQKSLLRRAIIENIPDMANWVLDEGLDINTYLENGWNSLHLAVVSECDPMFKLLLERGADMTFETCLSQLTPFHLAALYNRRETVKILLDTGYFVDSRNSCGETALHSAAKIAAVTVMSFLIQKGADVNARDNRGCTPLFRLLEQHRSEKPDISHIVNLLHCSGADFNATDERGNTIFYFVLTRNDWLVDTFMQYGVDVNALDSQGYPPLRSALIHLTSKHVKLLIDHGADVNWRDRKGCTVVHLALDHGDTAQLEVLLDHGADVNAKNNSGLTPLCCAASLGLVEHATVLLRKGANINLACKQGFTPLHYALMTSSAPSIQMIQLLSDFYMKDGTGRTALLHVISERRFNCAELIKVLLDHGAEVDAADAEERTPVDTVEEWELKDSAALLRLREA</sequence>
<evidence type="ECO:0000313" key="5">
    <source>
        <dbReference type="Proteomes" id="UP001219355"/>
    </source>
</evidence>
<dbReference type="PANTHER" id="PTHR24198">
    <property type="entry name" value="ANKYRIN REPEAT AND PROTEIN KINASE DOMAIN-CONTAINING PROTEIN"/>
    <property type="match status" value="1"/>
</dbReference>
<dbReference type="Pfam" id="PF12796">
    <property type="entry name" value="Ank_2"/>
    <property type="match status" value="3"/>
</dbReference>
<dbReference type="PRINTS" id="PR01415">
    <property type="entry name" value="ANKYRIN"/>
</dbReference>
<accession>A0AAF0IFI5</accession>
<evidence type="ECO:0000256" key="3">
    <source>
        <dbReference type="PROSITE-ProRule" id="PRU00023"/>
    </source>
</evidence>
<dbReference type="Pfam" id="PF00023">
    <property type="entry name" value="Ank"/>
    <property type="match status" value="1"/>
</dbReference>
<evidence type="ECO:0000256" key="2">
    <source>
        <dbReference type="ARBA" id="ARBA00023043"/>
    </source>
</evidence>
<feature type="repeat" description="ANK" evidence="3">
    <location>
        <begin position="609"/>
        <end position="644"/>
    </location>
</feature>
<dbReference type="PANTHER" id="PTHR24198:SF165">
    <property type="entry name" value="ANKYRIN REPEAT-CONTAINING PROTEIN-RELATED"/>
    <property type="match status" value="1"/>
</dbReference>
<dbReference type="InterPro" id="IPR036770">
    <property type="entry name" value="Ankyrin_rpt-contain_sf"/>
</dbReference>
<dbReference type="SUPFAM" id="SSF48403">
    <property type="entry name" value="Ankyrin repeat"/>
    <property type="match status" value="2"/>
</dbReference>
<feature type="repeat" description="ANK" evidence="3">
    <location>
        <begin position="341"/>
        <end position="373"/>
    </location>
</feature>
<protein>
    <submittedName>
        <fullName evidence="4">Uncharacterized protein</fullName>
    </submittedName>
</protein>
<feature type="repeat" description="ANK" evidence="3">
    <location>
        <begin position="544"/>
        <end position="576"/>
    </location>
</feature>
<name>A0AAF0IFI5_9EURO</name>
<dbReference type="PROSITE" id="PS50297">
    <property type="entry name" value="ANK_REP_REGION"/>
    <property type="match status" value="8"/>
</dbReference>
<reference evidence="4" key="1">
    <citation type="submission" date="2023-03" db="EMBL/GenBank/DDBJ databases">
        <title>Emydomyces testavorans Genome Sequence.</title>
        <authorList>
            <person name="Hoyer L."/>
        </authorList>
    </citation>
    <scope>NUCLEOTIDE SEQUENCE</scope>
    <source>
        <strain evidence="4">16-2883</strain>
    </source>
</reference>
<dbReference type="PROSITE" id="PS50088">
    <property type="entry name" value="ANK_REPEAT"/>
    <property type="match status" value="9"/>
</dbReference>